<evidence type="ECO:0000313" key="4">
    <source>
        <dbReference type="Proteomes" id="UP000199651"/>
    </source>
</evidence>
<dbReference type="InterPro" id="IPR050267">
    <property type="entry name" value="Anti-sigma-factor_SerPK"/>
</dbReference>
<keyword evidence="1" id="KW-0723">Serine/threonine-protein kinase</keyword>
<dbReference type="GO" id="GO:0004674">
    <property type="term" value="F:protein serine/threonine kinase activity"/>
    <property type="evidence" value="ECO:0007669"/>
    <property type="project" value="UniProtKB-KW"/>
</dbReference>
<dbReference type="InterPro" id="IPR036890">
    <property type="entry name" value="HATPase_C_sf"/>
</dbReference>
<dbReference type="OrthoDB" id="3694612at2"/>
<dbReference type="Gene3D" id="3.30.565.10">
    <property type="entry name" value="Histidine kinase-like ATPase, C-terminal domain"/>
    <property type="match status" value="1"/>
</dbReference>
<dbReference type="STRING" id="504798.SAMN05421871_10244"/>
<dbReference type="EMBL" id="FNJB01000003">
    <property type="protein sequence ID" value="SDO40680.1"/>
    <property type="molecule type" value="Genomic_DNA"/>
</dbReference>
<evidence type="ECO:0000313" key="3">
    <source>
        <dbReference type="EMBL" id="SDO40680.1"/>
    </source>
</evidence>
<dbReference type="RefSeq" id="WP_091371490.1">
    <property type="nucleotide sequence ID" value="NZ_FNDV01000002.1"/>
</dbReference>
<evidence type="ECO:0000256" key="1">
    <source>
        <dbReference type="ARBA" id="ARBA00022527"/>
    </source>
</evidence>
<dbReference type="PANTHER" id="PTHR35526">
    <property type="entry name" value="ANTI-SIGMA-F FACTOR RSBW-RELATED"/>
    <property type="match status" value="1"/>
</dbReference>
<gene>
    <name evidence="3" type="ORF">SAMN05192558_1039</name>
</gene>
<dbReference type="PANTHER" id="PTHR35526:SF3">
    <property type="entry name" value="ANTI-SIGMA-F FACTOR RSBW"/>
    <property type="match status" value="1"/>
</dbReference>
<dbReference type="AlphaFoldDB" id="A0A1H0JAU9"/>
<dbReference type="Pfam" id="PF13581">
    <property type="entry name" value="HATPase_c_2"/>
    <property type="match status" value="1"/>
</dbReference>
<name>A0A1H0JAU9_9PSEU</name>
<feature type="domain" description="Histidine kinase/HSP90-like ATPase" evidence="2">
    <location>
        <begin position="22"/>
        <end position="100"/>
    </location>
</feature>
<dbReference type="InterPro" id="IPR003594">
    <property type="entry name" value="HATPase_dom"/>
</dbReference>
<dbReference type="Proteomes" id="UP000199651">
    <property type="component" value="Unassembled WGS sequence"/>
</dbReference>
<proteinExistence type="predicted"/>
<keyword evidence="3" id="KW-0418">Kinase</keyword>
<accession>A0A1H0JAU9</accession>
<keyword evidence="3" id="KW-0808">Transferase</keyword>
<evidence type="ECO:0000259" key="2">
    <source>
        <dbReference type="Pfam" id="PF13581"/>
    </source>
</evidence>
<protein>
    <submittedName>
        <fullName evidence="3">Serine/threonine-protein kinase RsbW</fullName>
    </submittedName>
</protein>
<reference evidence="4" key="1">
    <citation type="submission" date="2016-10" db="EMBL/GenBank/DDBJ databases">
        <authorList>
            <person name="Varghese N."/>
            <person name="Submissions S."/>
        </authorList>
    </citation>
    <scope>NUCLEOTIDE SEQUENCE [LARGE SCALE GENOMIC DNA]</scope>
    <source>
        <strain evidence="4">IBRC-M 10655</strain>
    </source>
</reference>
<organism evidence="3 4">
    <name type="scientific">Actinokineospora alba</name>
    <dbReference type="NCBI Taxonomy" id="504798"/>
    <lineage>
        <taxon>Bacteria</taxon>
        <taxon>Bacillati</taxon>
        <taxon>Actinomycetota</taxon>
        <taxon>Actinomycetes</taxon>
        <taxon>Pseudonocardiales</taxon>
        <taxon>Pseudonocardiaceae</taxon>
        <taxon>Actinokineospora</taxon>
    </lineage>
</organism>
<keyword evidence="4" id="KW-1185">Reference proteome</keyword>
<sequence>MSEVETNAAAHASGVRGADVRVSADAEQVPLIRSFAADIAMRLDFDLDAIEDVRMAVDEACSLLVRAAVADSSLFCSFDLLEDTLRVRVHVDAKSPMPPSADRMSWQILTALASSVTENVEATGDGHRVSIELVTRTGEAAAR</sequence>